<organism evidence="1 2">
    <name type="scientific">Aaosphaeria arxii CBS 175.79</name>
    <dbReference type="NCBI Taxonomy" id="1450172"/>
    <lineage>
        <taxon>Eukaryota</taxon>
        <taxon>Fungi</taxon>
        <taxon>Dikarya</taxon>
        <taxon>Ascomycota</taxon>
        <taxon>Pezizomycotina</taxon>
        <taxon>Dothideomycetes</taxon>
        <taxon>Pleosporomycetidae</taxon>
        <taxon>Pleosporales</taxon>
        <taxon>Pleosporales incertae sedis</taxon>
        <taxon>Aaosphaeria</taxon>
    </lineage>
</organism>
<dbReference type="Proteomes" id="UP000799778">
    <property type="component" value="Unassembled WGS sequence"/>
</dbReference>
<dbReference type="GeneID" id="54278252"/>
<gene>
    <name evidence="1" type="ORF">BU24DRAFT_116353</name>
</gene>
<reference evidence="1" key="1">
    <citation type="journal article" date="2020" name="Stud. Mycol.">
        <title>101 Dothideomycetes genomes: a test case for predicting lifestyles and emergence of pathogens.</title>
        <authorList>
            <person name="Haridas S."/>
            <person name="Albert R."/>
            <person name="Binder M."/>
            <person name="Bloem J."/>
            <person name="Labutti K."/>
            <person name="Salamov A."/>
            <person name="Andreopoulos B."/>
            <person name="Baker S."/>
            <person name="Barry K."/>
            <person name="Bills G."/>
            <person name="Bluhm B."/>
            <person name="Cannon C."/>
            <person name="Castanera R."/>
            <person name="Culley D."/>
            <person name="Daum C."/>
            <person name="Ezra D."/>
            <person name="Gonzalez J."/>
            <person name="Henrissat B."/>
            <person name="Kuo A."/>
            <person name="Liang C."/>
            <person name="Lipzen A."/>
            <person name="Lutzoni F."/>
            <person name="Magnuson J."/>
            <person name="Mondo S."/>
            <person name="Nolan M."/>
            <person name="Ohm R."/>
            <person name="Pangilinan J."/>
            <person name="Park H.-J."/>
            <person name="Ramirez L."/>
            <person name="Alfaro M."/>
            <person name="Sun H."/>
            <person name="Tritt A."/>
            <person name="Yoshinaga Y."/>
            <person name="Zwiers L.-H."/>
            <person name="Turgeon B."/>
            <person name="Goodwin S."/>
            <person name="Spatafora J."/>
            <person name="Crous P."/>
            <person name="Grigoriev I."/>
        </authorList>
    </citation>
    <scope>NUCLEOTIDE SEQUENCE</scope>
    <source>
        <strain evidence="1">CBS 175.79</strain>
    </source>
</reference>
<proteinExistence type="predicted"/>
<accession>A0A6A5Y171</accession>
<dbReference type="EMBL" id="ML978067">
    <property type="protein sequence ID" value="KAF2019305.1"/>
    <property type="molecule type" value="Genomic_DNA"/>
</dbReference>
<sequence>MLVTEPYNTHILFSTPGTLTRLLPLDRVRACNNDPPMRSWTAAGCWPWRGLATGLSLFALVAIVSGLCPFKSSYPPGHPRFPSLHRIKQGFVTHSFLVVRLHSFSFTAYIPSVSPTAQAHSFLCYIVVNRSII</sequence>
<protein>
    <submittedName>
        <fullName evidence="1">Uncharacterized protein</fullName>
    </submittedName>
</protein>
<evidence type="ECO:0000313" key="1">
    <source>
        <dbReference type="EMBL" id="KAF2019305.1"/>
    </source>
</evidence>
<keyword evidence="2" id="KW-1185">Reference proteome</keyword>
<dbReference type="AlphaFoldDB" id="A0A6A5Y171"/>
<name>A0A6A5Y171_9PLEO</name>
<evidence type="ECO:0000313" key="2">
    <source>
        <dbReference type="Proteomes" id="UP000799778"/>
    </source>
</evidence>
<dbReference type="RefSeq" id="XP_033387644.1">
    <property type="nucleotide sequence ID" value="XM_033520855.1"/>
</dbReference>